<accession>A0ABD6FBZ2</accession>
<evidence type="ECO:0000313" key="1">
    <source>
        <dbReference type="EMBL" id="MFO7191495.1"/>
    </source>
</evidence>
<dbReference type="Proteomes" id="UP000249324">
    <property type="component" value="Unassembled WGS sequence"/>
</dbReference>
<dbReference type="EMBL" id="QGUI02000032">
    <property type="protein sequence ID" value="MFO7191495.1"/>
    <property type="molecule type" value="Genomic_DNA"/>
</dbReference>
<protein>
    <submittedName>
        <fullName evidence="1">Uncharacterized protein</fullName>
    </submittedName>
</protein>
<name>A0ABD6FBZ2_9PSEU</name>
<reference evidence="1 2" key="1">
    <citation type="journal article" date="2021" name="BMC Genomics">
        <title>Genome-resolved metagenome and metatranscriptome analyses of thermophilic composting reveal key bacterial players and their metabolic interactions.</title>
        <authorList>
            <person name="Braga L.P.P."/>
            <person name="Pereira R.V."/>
            <person name="Martins L.F."/>
            <person name="Moura L.M.S."/>
            <person name="Sanchez F.B."/>
            <person name="Patane J.S.L."/>
            <person name="da Silva A.M."/>
            <person name="Setubal J.C."/>
        </authorList>
    </citation>
    <scope>NUCLEOTIDE SEQUENCE [LARGE SCALE GENOMIC DNA]</scope>
    <source>
        <strain evidence="1">ZC4RG45</strain>
    </source>
</reference>
<comment type="caution">
    <text evidence="1">The sequence shown here is derived from an EMBL/GenBank/DDBJ whole genome shotgun (WGS) entry which is preliminary data.</text>
</comment>
<evidence type="ECO:0000313" key="2">
    <source>
        <dbReference type="Proteomes" id="UP000249324"/>
    </source>
</evidence>
<gene>
    <name evidence="1" type="ORF">DIU77_004560</name>
</gene>
<sequence>MVTDDDRRELALAAELLTHVIERHRAEDLRVLSALCAALQEIRTGERYLTESRPAAR</sequence>
<organism evidence="1 2">
    <name type="scientific">Thermocrispum agreste</name>
    <dbReference type="NCBI Taxonomy" id="37925"/>
    <lineage>
        <taxon>Bacteria</taxon>
        <taxon>Bacillati</taxon>
        <taxon>Actinomycetota</taxon>
        <taxon>Actinomycetes</taxon>
        <taxon>Pseudonocardiales</taxon>
        <taxon>Pseudonocardiaceae</taxon>
        <taxon>Thermocrispum</taxon>
    </lineage>
</organism>
<dbReference type="AlphaFoldDB" id="A0ABD6FBZ2"/>
<proteinExistence type="predicted"/>